<dbReference type="RefSeq" id="WP_170171030.1">
    <property type="nucleotide sequence ID" value="NZ_JABEOU010000064.1"/>
</dbReference>
<dbReference type="EMBL" id="JABEOU010000064">
    <property type="protein sequence ID" value="NNG59796.1"/>
    <property type="molecule type" value="Genomic_DNA"/>
</dbReference>
<dbReference type="Proteomes" id="UP000550136">
    <property type="component" value="Unassembled WGS sequence"/>
</dbReference>
<proteinExistence type="predicted"/>
<evidence type="ECO:0000313" key="2">
    <source>
        <dbReference type="EMBL" id="NNG59796.1"/>
    </source>
</evidence>
<keyword evidence="1" id="KW-0812">Transmembrane</keyword>
<accession>A0A7Y2PED5</accession>
<comment type="caution">
    <text evidence="2">The sequence shown here is derived from an EMBL/GenBank/DDBJ whole genome shotgun (WGS) entry which is preliminary data.</text>
</comment>
<protein>
    <submittedName>
        <fullName evidence="2">Uncharacterized protein</fullName>
    </submittedName>
</protein>
<evidence type="ECO:0000256" key="1">
    <source>
        <dbReference type="SAM" id="Phobius"/>
    </source>
</evidence>
<evidence type="ECO:0000313" key="3">
    <source>
        <dbReference type="Proteomes" id="UP000550136"/>
    </source>
</evidence>
<feature type="transmembrane region" description="Helical" evidence="1">
    <location>
        <begin position="6"/>
        <end position="25"/>
    </location>
</feature>
<keyword evidence="1" id="KW-1133">Transmembrane helix</keyword>
<name>A0A7Y2PED5_SPHPI</name>
<sequence>MDLTPILATAVGIAAYRGIVSPAAVKYRTWRNGPRVQVARRNWRGVYVPDLGVKRGERLFWLAYAGIVVVAGAVGWTIMVPAT</sequence>
<organism evidence="2 3">
    <name type="scientific">Sphingomonas paucimobilis</name>
    <name type="common">Pseudomonas paucimobilis</name>
    <dbReference type="NCBI Taxonomy" id="13689"/>
    <lineage>
        <taxon>Bacteria</taxon>
        <taxon>Pseudomonadati</taxon>
        <taxon>Pseudomonadota</taxon>
        <taxon>Alphaproteobacteria</taxon>
        <taxon>Sphingomonadales</taxon>
        <taxon>Sphingomonadaceae</taxon>
        <taxon>Sphingomonas</taxon>
    </lineage>
</organism>
<keyword evidence="1" id="KW-0472">Membrane</keyword>
<dbReference type="AlphaFoldDB" id="A0A7Y2PED5"/>
<gene>
    <name evidence="2" type="ORF">HKX06_20860</name>
</gene>
<feature type="transmembrane region" description="Helical" evidence="1">
    <location>
        <begin position="59"/>
        <end position="79"/>
    </location>
</feature>
<reference evidence="2 3" key="1">
    <citation type="submission" date="2020-05" db="EMBL/GenBank/DDBJ databases">
        <title>Draft Genome Sequences of Sphingomonas sp. Isolated from the International Space Station.</title>
        <authorList>
            <person name="Bijlani S."/>
            <person name="Singh N.K."/>
            <person name="Mason C.E."/>
            <person name="Wang C.C."/>
            <person name="Venkateswaran K."/>
        </authorList>
    </citation>
    <scope>NUCLEOTIDE SEQUENCE [LARGE SCALE GENOMIC DNA]</scope>
    <source>
        <strain evidence="2 3">FKI-L5-BR-P1</strain>
    </source>
</reference>